<dbReference type="Pfam" id="PF01047">
    <property type="entry name" value="MarR"/>
    <property type="match status" value="1"/>
</dbReference>
<dbReference type="Gene3D" id="1.10.287.100">
    <property type="match status" value="1"/>
</dbReference>
<dbReference type="InterPro" id="IPR000835">
    <property type="entry name" value="HTH_MarR-typ"/>
</dbReference>
<dbReference type="Gene3D" id="1.10.10.10">
    <property type="entry name" value="Winged helix-like DNA-binding domain superfamily/Winged helix DNA-binding domain"/>
    <property type="match status" value="1"/>
</dbReference>
<proteinExistence type="predicted"/>
<name>A0A3A5H6K0_9ACTN</name>
<dbReference type="SMART" id="SM00347">
    <property type="entry name" value="HTH_MARR"/>
    <property type="match status" value="1"/>
</dbReference>
<gene>
    <name evidence="2" type="ORF">D4739_08150</name>
</gene>
<dbReference type="PROSITE" id="PS50995">
    <property type="entry name" value="HTH_MARR_2"/>
    <property type="match status" value="1"/>
</dbReference>
<dbReference type="GO" id="GO:0003700">
    <property type="term" value="F:DNA-binding transcription factor activity"/>
    <property type="evidence" value="ECO:0007669"/>
    <property type="project" value="InterPro"/>
</dbReference>
<dbReference type="InterPro" id="IPR036390">
    <property type="entry name" value="WH_DNA-bd_sf"/>
</dbReference>
<dbReference type="AlphaFoldDB" id="A0A3A5H6K0"/>
<dbReference type="InterPro" id="IPR036388">
    <property type="entry name" value="WH-like_DNA-bd_sf"/>
</dbReference>
<evidence type="ECO:0000313" key="2">
    <source>
        <dbReference type="EMBL" id="RJS46182.1"/>
    </source>
</evidence>
<dbReference type="RefSeq" id="WP_120060133.1">
    <property type="nucleotide sequence ID" value="NZ_QYRP01000002.1"/>
</dbReference>
<dbReference type="Proteomes" id="UP000276542">
    <property type="component" value="Unassembled WGS sequence"/>
</dbReference>
<dbReference type="SUPFAM" id="SSF46785">
    <property type="entry name" value="Winged helix' DNA-binding domain"/>
    <property type="match status" value="1"/>
</dbReference>
<protein>
    <submittedName>
        <fullName evidence="2">MarR family transcriptional regulator</fullName>
    </submittedName>
</protein>
<dbReference type="OrthoDB" id="9804055at2"/>
<comment type="caution">
    <text evidence="2">The sequence shown here is derived from an EMBL/GenBank/DDBJ whole genome shotgun (WGS) entry which is preliminary data.</text>
</comment>
<dbReference type="EMBL" id="QYRP01000002">
    <property type="protein sequence ID" value="RJS46182.1"/>
    <property type="molecule type" value="Genomic_DNA"/>
</dbReference>
<sequence length="149" mass="16349">MSPSIEQLARTDAGLASALRTSVARLGRRLRNERDPGLELGLGSLSALGLLFREGPQTVGQLADRERVRPPSMTRTVGCLVDGGYAVRRKNETDGRQVVIEISEAGRVAVVRERGRRDAWLAQRLKELTPEERAVLRQAAPLLERIATA</sequence>
<accession>A0A3A5H6K0</accession>
<evidence type="ECO:0000259" key="1">
    <source>
        <dbReference type="PROSITE" id="PS50995"/>
    </source>
</evidence>
<organism evidence="2 3">
    <name type="scientific">Nocardioides cavernaquae</name>
    <dbReference type="NCBI Taxonomy" id="2321396"/>
    <lineage>
        <taxon>Bacteria</taxon>
        <taxon>Bacillati</taxon>
        <taxon>Actinomycetota</taxon>
        <taxon>Actinomycetes</taxon>
        <taxon>Propionibacteriales</taxon>
        <taxon>Nocardioidaceae</taxon>
        <taxon>Nocardioides</taxon>
    </lineage>
</organism>
<feature type="domain" description="HTH marR-type" evidence="1">
    <location>
        <begin position="12"/>
        <end position="145"/>
    </location>
</feature>
<evidence type="ECO:0000313" key="3">
    <source>
        <dbReference type="Proteomes" id="UP000276542"/>
    </source>
</evidence>
<reference evidence="3" key="1">
    <citation type="submission" date="2018-09" db="EMBL/GenBank/DDBJ databases">
        <authorList>
            <person name="Zhu H."/>
        </authorList>
    </citation>
    <scope>NUCLEOTIDE SEQUENCE [LARGE SCALE GENOMIC DNA]</scope>
    <source>
        <strain evidence="3">K1W22B-1</strain>
    </source>
</reference>
<dbReference type="PANTHER" id="PTHR39515">
    <property type="entry name" value="CONSERVED PROTEIN"/>
    <property type="match status" value="1"/>
</dbReference>
<dbReference type="InterPro" id="IPR052526">
    <property type="entry name" value="HTH-type_Bedaq_tolerance"/>
</dbReference>
<dbReference type="PANTHER" id="PTHR39515:SF2">
    <property type="entry name" value="HTH-TYPE TRANSCRIPTIONAL REGULATOR RV0880"/>
    <property type="match status" value="1"/>
</dbReference>
<keyword evidence="3" id="KW-1185">Reference proteome</keyword>